<feature type="region of interest" description="Disordered" evidence="1">
    <location>
        <begin position="27"/>
        <end position="91"/>
    </location>
</feature>
<evidence type="ECO:0000313" key="3">
    <source>
        <dbReference type="Proteomes" id="UP000545507"/>
    </source>
</evidence>
<dbReference type="AlphaFoldDB" id="A0A7Y8GTT2"/>
<feature type="compositionally biased region" description="Pro residues" evidence="1">
    <location>
        <begin position="62"/>
        <end position="71"/>
    </location>
</feature>
<dbReference type="Proteomes" id="UP000545507">
    <property type="component" value="Unassembled WGS sequence"/>
</dbReference>
<name>A0A7Y8GTT2_9BURK</name>
<feature type="compositionally biased region" description="Low complexity" evidence="1">
    <location>
        <begin position="46"/>
        <end position="61"/>
    </location>
</feature>
<gene>
    <name evidence="2" type="ORF">F3K02_05470</name>
</gene>
<evidence type="ECO:0000313" key="2">
    <source>
        <dbReference type="EMBL" id="NWF44704.1"/>
    </source>
</evidence>
<proteinExistence type="predicted"/>
<evidence type="ECO:0000256" key="1">
    <source>
        <dbReference type="SAM" id="MobiDB-lite"/>
    </source>
</evidence>
<reference evidence="2 3" key="1">
    <citation type="submission" date="2019-09" db="EMBL/GenBank/DDBJ databases">
        <title>Hydrogenophaga aromatica sp. nov., isolated from a para-xylene-degrading enrichment culture.</title>
        <authorList>
            <person name="Tancsics A."/>
            <person name="Banerjee S."/>
        </authorList>
    </citation>
    <scope>NUCLEOTIDE SEQUENCE [LARGE SCALE GENOMIC DNA]</scope>
    <source>
        <strain evidence="2 3">D2P1</strain>
    </source>
</reference>
<sequence>MTVLACSSAPAQWLWIDASGNKVFSDTAPAPEVPEKNILKRPGTRSAPAAVEADSAAAAPQAAPPLSPPKPSGRDAALEAKKKQAEEAELAKKKAEAEKVAKARAENCDRAQRAKATLDSGVRVATTNAKGEREIMDDKARASETQRLNEIIRADCGPAPQAQ</sequence>
<comment type="caution">
    <text evidence="2">The sequence shown here is derived from an EMBL/GenBank/DDBJ whole genome shotgun (WGS) entry which is preliminary data.</text>
</comment>
<feature type="compositionally biased region" description="Basic and acidic residues" evidence="1">
    <location>
        <begin position="72"/>
        <end position="91"/>
    </location>
</feature>
<protein>
    <submittedName>
        <fullName evidence="2">DUF4124 domain-containing protein</fullName>
    </submittedName>
</protein>
<keyword evidence="3" id="KW-1185">Reference proteome</keyword>
<accession>A0A7Y8GTT2</accession>
<dbReference type="EMBL" id="VYGV01000006">
    <property type="protein sequence ID" value="NWF44704.1"/>
    <property type="molecule type" value="Genomic_DNA"/>
</dbReference>
<organism evidence="2 3">
    <name type="scientific">Hydrogenophaga aromaticivorans</name>
    <dbReference type="NCBI Taxonomy" id="2610898"/>
    <lineage>
        <taxon>Bacteria</taxon>
        <taxon>Pseudomonadati</taxon>
        <taxon>Pseudomonadota</taxon>
        <taxon>Betaproteobacteria</taxon>
        <taxon>Burkholderiales</taxon>
        <taxon>Comamonadaceae</taxon>
        <taxon>Hydrogenophaga</taxon>
    </lineage>
</organism>